<comment type="caution">
    <text evidence="4">The sequence shown here is derived from an EMBL/GenBank/DDBJ whole genome shotgun (WGS) entry which is preliminary data.</text>
</comment>
<dbReference type="PANTHER" id="PTHR46825">
    <property type="entry name" value="D-ALANYL-D-ALANINE-CARBOXYPEPTIDASE/ENDOPEPTIDASE AMPH"/>
    <property type="match status" value="1"/>
</dbReference>
<feature type="transmembrane region" description="Helical" evidence="1">
    <location>
        <begin position="599"/>
        <end position="618"/>
    </location>
</feature>
<dbReference type="OrthoDB" id="9793489at2"/>
<evidence type="ECO:0000259" key="3">
    <source>
        <dbReference type="Pfam" id="PF00144"/>
    </source>
</evidence>
<keyword evidence="2" id="KW-0732">Signal</keyword>
<keyword evidence="5" id="KW-1185">Reference proteome</keyword>
<sequence>MTRFFLSAIWLLILIAFAYAPAQARHDTTPKNIEELKKMLTAEMDKQHVLGMMLTMVNKDSVLCITGLGFSDFEKKLPVNENVLFRGSSITKMFVAAAVLNLVKEGKLRLDSRLKDIAPNIRFKNNWEATSPITIDKLLEHTTGFSDKSPFEEYNFSSHSYTSFETVELFEKFMSSKWIPGQRHAYSSVNYAILDYVIEHVSGKSTKDYLKTEVFAKFGMPDANLNLTGDGTARYSKGYVWKGNGFSLVPHQPAFSSGYSSLNVSAVDLAHALKMYLNGWEQPYGKFLDKKNLANSEVPHTYLSAKAGLKNTYAYGNESNELEGITFRGHRGAIGGFLSVFLYNRALVLGYAFALNTHNEDFYRFADRLISQYLLRDTVKPVPAKVYPLNQQTIEPFLGYYRYANPSQLYSGFFESLTNTIQIKQTDHFLDVSIIGRGQMKWQATDENARFYKNINATNPHISFLRDSAGNPAISDGTMYFEKISALQAWVPIILFVASAMLLTSALIFGLVNSILLILKKSSRKQWLLRLAPAFAALSLLLSLYVLSQLFGYMREALPMDGLHRAWMIGNYGFVIFTMISCVILVLQWRNIRSVLLKVYLAFTCVGGIYIIALQLVSSVI</sequence>
<keyword evidence="1" id="KW-0472">Membrane</keyword>
<evidence type="ECO:0000256" key="2">
    <source>
        <dbReference type="SAM" id="SignalP"/>
    </source>
</evidence>
<accession>A0A4U6D122</accession>
<dbReference type="Pfam" id="PF00144">
    <property type="entry name" value="Beta-lactamase"/>
    <property type="match status" value="1"/>
</dbReference>
<dbReference type="AlphaFoldDB" id="A0A4U6D122"/>
<feature type="domain" description="Beta-lactamase-related" evidence="3">
    <location>
        <begin position="37"/>
        <end position="368"/>
    </location>
</feature>
<feature type="chain" id="PRO_5021004238" evidence="2">
    <location>
        <begin position="25"/>
        <end position="621"/>
    </location>
</feature>
<reference evidence="4 5" key="1">
    <citation type="submission" date="2019-05" db="EMBL/GenBank/DDBJ databases">
        <title>Dyadobacter AR-3-8 sp. nov., isolated from arctic soil.</title>
        <authorList>
            <person name="Chaudhary D.K."/>
        </authorList>
    </citation>
    <scope>NUCLEOTIDE SEQUENCE [LARGE SCALE GENOMIC DNA]</scope>
    <source>
        <strain evidence="4 5">AR-3-8</strain>
    </source>
</reference>
<proteinExistence type="predicted"/>
<feature type="signal peptide" evidence="2">
    <location>
        <begin position="1"/>
        <end position="24"/>
    </location>
</feature>
<name>A0A4U6D122_9BACT</name>
<gene>
    <name evidence="4" type="ORF">FDK13_24255</name>
</gene>
<feature type="transmembrane region" description="Helical" evidence="1">
    <location>
        <begin position="566"/>
        <end position="587"/>
    </location>
</feature>
<dbReference type="PANTHER" id="PTHR46825:SF9">
    <property type="entry name" value="BETA-LACTAMASE-RELATED DOMAIN-CONTAINING PROTEIN"/>
    <property type="match status" value="1"/>
</dbReference>
<dbReference type="RefSeq" id="WP_137342595.1">
    <property type="nucleotide sequence ID" value="NZ_SZVO01000012.1"/>
</dbReference>
<protein>
    <submittedName>
        <fullName evidence="4">Beta-lactamase family protein</fullName>
    </submittedName>
</protein>
<keyword evidence="1" id="KW-0812">Transmembrane</keyword>
<dbReference type="SUPFAM" id="SSF56601">
    <property type="entry name" value="beta-lactamase/transpeptidase-like"/>
    <property type="match status" value="1"/>
</dbReference>
<dbReference type="InterPro" id="IPR012338">
    <property type="entry name" value="Beta-lactam/transpept-like"/>
</dbReference>
<keyword evidence="1" id="KW-1133">Transmembrane helix</keyword>
<dbReference type="InterPro" id="IPR001466">
    <property type="entry name" value="Beta-lactam-related"/>
</dbReference>
<feature type="transmembrane region" description="Helical" evidence="1">
    <location>
        <begin position="531"/>
        <end position="554"/>
    </location>
</feature>
<evidence type="ECO:0000313" key="4">
    <source>
        <dbReference type="EMBL" id="TKT89458.1"/>
    </source>
</evidence>
<organism evidence="4 5">
    <name type="scientific">Dyadobacter frigoris</name>
    <dbReference type="NCBI Taxonomy" id="2576211"/>
    <lineage>
        <taxon>Bacteria</taxon>
        <taxon>Pseudomonadati</taxon>
        <taxon>Bacteroidota</taxon>
        <taxon>Cytophagia</taxon>
        <taxon>Cytophagales</taxon>
        <taxon>Spirosomataceae</taxon>
        <taxon>Dyadobacter</taxon>
    </lineage>
</organism>
<dbReference type="Gene3D" id="3.40.710.10">
    <property type="entry name" value="DD-peptidase/beta-lactamase superfamily"/>
    <property type="match status" value="1"/>
</dbReference>
<feature type="transmembrane region" description="Helical" evidence="1">
    <location>
        <begin position="489"/>
        <end position="519"/>
    </location>
</feature>
<evidence type="ECO:0000313" key="5">
    <source>
        <dbReference type="Proteomes" id="UP000304900"/>
    </source>
</evidence>
<dbReference type="InterPro" id="IPR050491">
    <property type="entry name" value="AmpC-like"/>
</dbReference>
<dbReference type="EMBL" id="SZVO01000012">
    <property type="protein sequence ID" value="TKT89458.1"/>
    <property type="molecule type" value="Genomic_DNA"/>
</dbReference>
<evidence type="ECO:0000256" key="1">
    <source>
        <dbReference type="SAM" id="Phobius"/>
    </source>
</evidence>
<dbReference type="Proteomes" id="UP000304900">
    <property type="component" value="Unassembled WGS sequence"/>
</dbReference>